<sequence length="128" mass="14919">MDSKANAAAFLRAKDFFEKTYRDRGMVKWQGFYLSDHVEDVAKYTEKAAEVETRTAKPRMDEAEIDQVLTHAYANHEVVKVQRIRRDELGHLTPIVQGKVTGYRDNYIYVGTEMIACDDINWCERVIR</sequence>
<proteinExistence type="predicted"/>
<dbReference type="Proteomes" id="UP000051992">
    <property type="component" value="Unassembled WGS sequence"/>
</dbReference>
<dbReference type="OrthoDB" id="1644322at2"/>
<gene>
    <name evidence="1" type="ORF">IV50_GL000220</name>
</gene>
<dbReference type="EMBL" id="JQBM01000001">
    <property type="protein sequence ID" value="KRN46953.1"/>
    <property type="molecule type" value="Genomic_DNA"/>
</dbReference>
<reference evidence="1 2" key="1">
    <citation type="journal article" date="2015" name="Genome Announc.">
        <title>Expanding the biotechnology potential of lactobacilli through comparative genomics of 213 strains and associated genera.</title>
        <authorList>
            <person name="Sun Z."/>
            <person name="Harris H.M."/>
            <person name="McCann A."/>
            <person name="Guo C."/>
            <person name="Argimon S."/>
            <person name="Zhang W."/>
            <person name="Yang X."/>
            <person name="Jeffery I.B."/>
            <person name="Cooney J.C."/>
            <person name="Kagawa T.F."/>
            <person name="Liu W."/>
            <person name="Song Y."/>
            <person name="Salvetti E."/>
            <person name="Wrobel A."/>
            <person name="Rasinkangas P."/>
            <person name="Parkhill J."/>
            <person name="Rea M.C."/>
            <person name="O'Sullivan O."/>
            <person name="Ritari J."/>
            <person name="Douillard F.P."/>
            <person name="Paul Ross R."/>
            <person name="Yang R."/>
            <person name="Briner A.E."/>
            <person name="Felis G.E."/>
            <person name="de Vos W.M."/>
            <person name="Barrangou R."/>
            <person name="Klaenhammer T.R."/>
            <person name="Caufield P.W."/>
            <person name="Cui Y."/>
            <person name="Zhang H."/>
            <person name="O'Toole P.W."/>
        </authorList>
    </citation>
    <scope>NUCLEOTIDE SEQUENCE [LARGE SCALE GENOMIC DNA]</scope>
    <source>
        <strain evidence="1 2">DSM 20410</strain>
    </source>
</reference>
<evidence type="ECO:0000313" key="1">
    <source>
        <dbReference type="EMBL" id="KRN46953.1"/>
    </source>
</evidence>
<dbReference type="AlphaFoldDB" id="A0A0R2H1Z4"/>
<accession>A0A0R2H1Z4</accession>
<keyword evidence="2" id="KW-1185">Reference proteome</keyword>
<evidence type="ECO:0000313" key="2">
    <source>
        <dbReference type="Proteomes" id="UP000051992"/>
    </source>
</evidence>
<protein>
    <recommendedName>
        <fullName evidence="3">DNA-directed RNA polymerase beta subunit</fullName>
    </recommendedName>
</protein>
<dbReference type="RefSeq" id="WP_057743821.1">
    <property type="nucleotide sequence ID" value="NZ_BJLU01000001.1"/>
</dbReference>
<organism evidence="1 2">
    <name type="scientific">Weissella viridescens</name>
    <name type="common">Lactobacillus viridescens</name>
    <dbReference type="NCBI Taxonomy" id="1629"/>
    <lineage>
        <taxon>Bacteria</taxon>
        <taxon>Bacillati</taxon>
        <taxon>Bacillota</taxon>
        <taxon>Bacilli</taxon>
        <taxon>Lactobacillales</taxon>
        <taxon>Lactobacillaceae</taxon>
        <taxon>Weissella</taxon>
    </lineage>
</organism>
<evidence type="ECO:0008006" key="3">
    <source>
        <dbReference type="Google" id="ProtNLM"/>
    </source>
</evidence>
<dbReference type="PATRIC" id="fig|1629.5.peg.223"/>
<comment type="caution">
    <text evidence="1">The sequence shown here is derived from an EMBL/GenBank/DDBJ whole genome shotgun (WGS) entry which is preliminary data.</text>
</comment>
<name>A0A0R2H1Z4_WEIVI</name>